<evidence type="ECO:0000256" key="2">
    <source>
        <dbReference type="ARBA" id="ARBA00022525"/>
    </source>
</evidence>
<organism evidence="4 5">
    <name type="scientific">Capsicum baccatum</name>
    <name type="common">Peruvian pepper</name>
    <dbReference type="NCBI Taxonomy" id="33114"/>
    <lineage>
        <taxon>Eukaryota</taxon>
        <taxon>Viridiplantae</taxon>
        <taxon>Streptophyta</taxon>
        <taxon>Embryophyta</taxon>
        <taxon>Tracheophyta</taxon>
        <taxon>Spermatophyta</taxon>
        <taxon>Magnoliopsida</taxon>
        <taxon>eudicotyledons</taxon>
        <taxon>Gunneridae</taxon>
        <taxon>Pentapetalae</taxon>
        <taxon>asterids</taxon>
        <taxon>lamiids</taxon>
        <taxon>Solanales</taxon>
        <taxon>Solanaceae</taxon>
        <taxon>Solanoideae</taxon>
        <taxon>Capsiceae</taxon>
        <taxon>Capsicum</taxon>
    </lineage>
</organism>
<dbReference type="InterPro" id="IPR011050">
    <property type="entry name" value="Pectin_lyase_fold/virulence"/>
</dbReference>
<sequence>MWLVTLFVENTEVSVTLKVNFCLEANNIYNVQNFRAKANGQTDSSNASLSAWGAACDSTSVATIYMPCGSYLIRNAYFDGQTCKSKDITIQIDGILLDPSDYNVIGNAESWIKFEKVTGVSIYDGTFYGQGAGLWACKTSGKNCPKGTTVC</sequence>
<evidence type="ECO:0000313" key="4">
    <source>
        <dbReference type="EMBL" id="PHT59603.1"/>
    </source>
</evidence>
<dbReference type="PANTHER" id="PTHR31375">
    <property type="match status" value="1"/>
</dbReference>
<dbReference type="AlphaFoldDB" id="A0A2G2XQ20"/>
<keyword evidence="2" id="KW-0964">Secreted</keyword>
<dbReference type="SUPFAM" id="SSF51126">
    <property type="entry name" value="Pectin lyase-like"/>
    <property type="match status" value="1"/>
</dbReference>
<dbReference type="GO" id="GO:0005576">
    <property type="term" value="C:extracellular region"/>
    <property type="evidence" value="ECO:0007669"/>
    <property type="project" value="UniProtKB-SubCell"/>
</dbReference>
<comment type="subcellular location">
    <subcellularLocation>
        <location evidence="1">Secreted</location>
    </subcellularLocation>
</comment>
<evidence type="ECO:0000313" key="5">
    <source>
        <dbReference type="Proteomes" id="UP000224567"/>
    </source>
</evidence>
<gene>
    <name evidence="4" type="ORF">CQW23_01966</name>
</gene>
<dbReference type="Gene3D" id="2.160.20.10">
    <property type="entry name" value="Single-stranded right-handed beta-helix, Pectin lyase-like"/>
    <property type="match status" value="1"/>
</dbReference>
<proteinExistence type="predicted"/>
<dbReference type="STRING" id="33114.A0A2G2XQ20"/>
<dbReference type="OrthoDB" id="1046782at2759"/>
<protein>
    <submittedName>
        <fullName evidence="4">Uncharacterized protein</fullName>
    </submittedName>
</protein>
<dbReference type="Proteomes" id="UP000224567">
    <property type="component" value="Unassembled WGS sequence"/>
</dbReference>
<evidence type="ECO:0000256" key="3">
    <source>
        <dbReference type="ARBA" id="ARBA00023316"/>
    </source>
</evidence>
<evidence type="ECO:0000256" key="1">
    <source>
        <dbReference type="ARBA" id="ARBA00004613"/>
    </source>
</evidence>
<keyword evidence="3" id="KW-0961">Cell wall biogenesis/degradation</keyword>
<reference evidence="5" key="2">
    <citation type="journal article" date="2017" name="J. Anim. Genet.">
        <title>Multiple reference genome sequences of hot pepper reveal the massive evolution of plant disease resistance genes by retroduplication.</title>
        <authorList>
            <person name="Kim S."/>
            <person name="Park J."/>
            <person name="Yeom S.-I."/>
            <person name="Kim Y.-M."/>
            <person name="Seo E."/>
            <person name="Kim K.-T."/>
            <person name="Kim M.-S."/>
            <person name="Lee J.M."/>
            <person name="Cheong K."/>
            <person name="Shin H.-S."/>
            <person name="Kim S.-B."/>
            <person name="Han K."/>
            <person name="Lee J."/>
            <person name="Park M."/>
            <person name="Lee H.-A."/>
            <person name="Lee H.-Y."/>
            <person name="Lee Y."/>
            <person name="Oh S."/>
            <person name="Lee J.H."/>
            <person name="Choi E."/>
            <person name="Choi E."/>
            <person name="Lee S.E."/>
            <person name="Jeon J."/>
            <person name="Kim H."/>
            <person name="Choi G."/>
            <person name="Song H."/>
            <person name="Lee J."/>
            <person name="Lee S.-C."/>
            <person name="Kwon J.-K."/>
            <person name="Lee H.-Y."/>
            <person name="Koo N."/>
            <person name="Hong Y."/>
            <person name="Kim R.W."/>
            <person name="Kang W.-H."/>
            <person name="Huh J.H."/>
            <person name="Kang B.-C."/>
            <person name="Yang T.-J."/>
            <person name="Lee Y.-H."/>
            <person name="Bennetzen J.L."/>
            <person name="Choi D."/>
        </authorList>
    </citation>
    <scope>NUCLEOTIDE SEQUENCE [LARGE SCALE GENOMIC DNA]</scope>
    <source>
        <strain evidence="5">cv. PBC81</strain>
    </source>
</reference>
<dbReference type="EMBL" id="MLFT02000001">
    <property type="protein sequence ID" value="PHT59603.1"/>
    <property type="molecule type" value="Genomic_DNA"/>
</dbReference>
<dbReference type="InterPro" id="IPR012334">
    <property type="entry name" value="Pectin_lyas_fold"/>
</dbReference>
<name>A0A2G2XQ20_CAPBA</name>
<accession>A0A2G2XQ20</accession>
<dbReference type="GO" id="GO:0071555">
    <property type="term" value="P:cell wall organization"/>
    <property type="evidence" value="ECO:0007669"/>
    <property type="project" value="UniProtKB-KW"/>
</dbReference>
<keyword evidence="5" id="KW-1185">Reference proteome</keyword>
<comment type="caution">
    <text evidence="4">The sequence shown here is derived from an EMBL/GenBank/DDBJ whole genome shotgun (WGS) entry which is preliminary data.</text>
</comment>
<reference evidence="4 5" key="1">
    <citation type="journal article" date="2017" name="Genome Biol.">
        <title>New reference genome sequences of hot pepper reveal the massive evolution of plant disease-resistance genes by retroduplication.</title>
        <authorList>
            <person name="Kim S."/>
            <person name="Park J."/>
            <person name="Yeom S.I."/>
            <person name="Kim Y.M."/>
            <person name="Seo E."/>
            <person name="Kim K.T."/>
            <person name="Kim M.S."/>
            <person name="Lee J.M."/>
            <person name="Cheong K."/>
            <person name="Shin H.S."/>
            <person name="Kim S.B."/>
            <person name="Han K."/>
            <person name="Lee J."/>
            <person name="Park M."/>
            <person name="Lee H.A."/>
            <person name="Lee H.Y."/>
            <person name="Lee Y."/>
            <person name="Oh S."/>
            <person name="Lee J.H."/>
            <person name="Choi E."/>
            <person name="Choi E."/>
            <person name="Lee S.E."/>
            <person name="Jeon J."/>
            <person name="Kim H."/>
            <person name="Choi G."/>
            <person name="Song H."/>
            <person name="Lee J."/>
            <person name="Lee S.C."/>
            <person name="Kwon J.K."/>
            <person name="Lee H.Y."/>
            <person name="Koo N."/>
            <person name="Hong Y."/>
            <person name="Kim R.W."/>
            <person name="Kang W.H."/>
            <person name="Huh J.H."/>
            <person name="Kang B.C."/>
            <person name="Yang T.J."/>
            <person name="Lee Y.H."/>
            <person name="Bennetzen J.L."/>
            <person name="Choi D."/>
        </authorList>
    </citation>
    <scope>NUCLEOTIDE SEQUENCE [LARGE SCALE GENOMIC DNA]</scope>
    <source>
        <strain evidence="5">cv. PBC81</strain>
    </source>
</reference>